<dbReference type="EMBL" id="SNRW01000266">
    <property type="protein sequence ID" value="KAA6402225.1"/>
    <property type="molecule type" value="Genomic_DNA"/>
</dbReference>
<evidence type="ECO:0000256" key="1">
    <source>
        <dbReference type="SAM" id="MobiDB-lite"/>
    </source>
</evidence>
<feature type="compositionally biased region" description="Polar residues" evidence="1">
    <location>
        <begin position="53"/>
        <end position="66"/>
    </location>
</feature>
<reference evidence="2 3" key="1">
    <citation type="submission" date="2019-03" db="EMBL/GenBank/DDBJ databases">
        <title>Single cell metagenomics reveals metabolic interactions within the superorganism composed of flagellate Streblomastix strix and complex community of Bacteroidetes bacteria on its surface.</title>
        <authorList>
            <person name="Treitli S.C."/>
            <person name="Kolisko M."/>
            <person name="Husnik F."/>
            <person name="Keeling P."/>
            <person name="Hampl V."/>
        </authorList>
    </citation>
    <scope>NUCLEOTIDE SEQUENCE [LARGE SCALE GENOMIC DNA]</scope>
    <source>
        <strain evidence="2">ST1C</strain>
    </source>
</reference>
<sequence length="92" mass="10833">MFYAVNRQSDCRVCAEQQKRILVKKQMKKEKERQEKEKQEKLEKFLKDKRIEGQQQMNTNVSGTSTTGKKVLIVKRQADQIKAIPKQVQKPV</sequence>
<feature type="region of interest" description="Disordered" evidence="1">
    <location>
        <begin position="46"/>
        <end position="66"/>
    </location>
</feature>
<protein>
    <submittedName>
        <fullName evidence="2">Uncharacterized protein</fullName>
    </submittedName>
</protein>
<name>A0A5J4X6F4_9EUKA</name>
<proteinExistence type="predicted"/>
<feature type="non-terminal residue" evidence="2">
    <location>
        <position position="92"/>
    </location>
</feature>
<evidence type="ECO:0000313" key="2">
    <source>
        <dbReference type="EMBL" id="KAA6402225.1"/>
    </source>
</evidence>
<dbReference type="AlphaFoldDB" id="A0A5J4X6F4"/>
<dbReference type="Proteomes" id="UP000324800">
    <property type="component" value="Unassembled WGS sequence"/>
</dbReference>
<gene>
    <name evidence="2" type="ORF">EZS28_002240</name>
</gene>
<organism evidence="2 3">
    <name type="scientific">Streblomastix strix</name>
    <dbReference type="NCBI Taxonomy" id="222440"/>
    <lineage>
        <taxon>Eukaryota</taxon>
        <taxon>Metamonada</taxon>
        <taxon>Preaxostyla</taxon>
        <taxon>Oxymonadida</taxon>
        <taxon>Streblomastigidae</taxon>
        <taxon>Streblomastix</taxon>
    </lineage>
</organism>
<evidence type="ECO:0000313" key="3">
    <source>
        <dbReference type="Proteomes" id="UP000324800"/>
    </source>
</evidence>
<accession>A0A5J4X6F4</accession>
<comment type="caution">
    <text evidence="2">The sequence shown here is derived from an EMBL/GenBank/DDBJ whole genome shotgun (WGS) entry which is preliminary data.</text>
</comment>